<name>A0ABP6XU25_9ACTN</name>
<evidence type="ECO:0008006" key="3">
    <source>
        <dbReference type="Google" id="ProtNLM"/>
    </source>
</evidence>
<evidence type="ECO:0000313" key="1">
    <source>
        <dbReference type="EMBL" id="GAA3572587.1"/>
    </source>
</evidence>
<comment type="caution">
    <text evidence="1">The sequence shown here is derived from an EMBL/GenBank/DDBJ whole genome shotgun (WGS) entry which is preliminary data.</text>
</comment>
<sequence length="228" mass="24796">MVSALVTWGLILDRSLAEIAATSANPETFDGHLVNRIADVWDNNTAPFFGAALARTKRRREHLAEAGLLWMADFGPDRRAWALTHTTALGYQLNLPELTPNHPYAAEPAETGPIHGVARVAVRLLHWAMIETRVVGFLALEGNTDKAETPVHVLSLAFAGTGTAVIKAGSSRFNRDAAFLTLITSWLNSSPEAREWFLHQLQELATFDHEDPAVQTAAADILRAAADG</sequence>
<accession>A0ABP6XU25</accession>
<proteinExistence type="predicted"/>
<keyword evidence="2" id="KW-1185">Reference proteome</keyword>
<gene>
    <name evidence="1" type="ORF">GCM10022235_47490</name>
</gene>
<reference evidence="2" key="1">
    <citation type="journal article" date="2019" name="Int. J. Syst. Evol. Microbiol.">
        <title>The Global Catalogue of Microorganisms (GCM) 10K type strain sequencing project: providing services to taxonomists for standard genome sequencing and annotation.</title>
        <authorList>
            <consortium name="The Broad Institute Genomics Platform"/>
            <consortium name="The Broad Institute Genome Sequencing Center for Infectious Disease"/>
            <person name="Wu L."/>
            <person name="Ma J."/>
        </authorList>
    </citation>
    <scope>NUCLEOTIDE SEQUENCE [LARGE SCALE GENOMIC DNA]</scope>
    <source>
        <strain evidence="2">JCM 16928</strain>
    </source>
</reference>
<dbReference type="Proteomes" id="UP001501222">
    <property type="component" value="Unassembled WGS sequence"/>
</dbReference>
<protein>
    <recommendedName>
        <fullName evidence="3">HEAT repeat domain-containing protein</fullName>
    </recommendedName>
</protein>
<dbReference type="RefSeq" id="WP_344844073.1">
    <property type="nucleotide sequence ID" value="NZ_BAABAA010000007.1"/>
</dbReference>
<dbReference type="EMBL" id="BAABAA010000007">
    <property type="protein sequence ID" value="GAA3572587.1"/>
    <property type="molecule type" value="Genomic_DNA"/>
</dbReference>
<evidence type="ECO:0000313" key="2">
    <source>
        <dbReference type="Proteomes" id="UP001501222"/>
    </source>
</evidence>
<organism evidence="1 2">
    <name type="scientific">Kribbella ginsengisoli</name>
    <dbReference type="NCBI Taxonomy" id="363865"/>
    <lineage>
        <taxon>Bacteria</taxon>
        <taxon>Bacillati</taxon>
        <taxon>Actinomycetota</taxon>
        <taxon>Actinomycetes</taxon>
        <taxon>Propionibacteriales</taxon>
        <taxon>Kribbellaceae</taxon>
        <taxon>Kribbella</taxon>
    </lineage>
</organism>